<keyword evidence="3" id="KW-1185">Reference proteome</keyword>
<sequence length="164" mass="19312">MTEVRRHEAMNENAPLMYLPENHWSPRYNATFYTIHCNGFALIKDNPPDVPSEMQGKTSLPAYYYSITVCREHDKRIIQRRYSHFWWLYQQIKSHPLTILPSHSVTTTTQPIEMPSGTCPFFFHRQDDHFAATRQERLSQFLQDVLGRPGYANHAAVKIFLELK</sequence>
<dbReference type="Proteomes" id="UP000198406">
    <property type="component" value="Unassembled WGS sequence"/>
</dbReference>
<organism evidence="2 3">
    <name type="scientific">Fistulifera solaris</name>
    <name type="common">Oleaginous diatom</name>
    <dbReference type="NCBI Taxonomy" id="1519565"/>
    <lineage>
        <taxon>Eukaryota</taxon>
        <taxon>Sar</taxon>
        <taxon>Stramenopiles</taxon>
        <taxon>Ochrophyta</taxon>
        <taxon>Bacillariophyta</taxon>
        <taxon>Bacillariophyceae</taxon>
        <taxon>Bacillariophycidae</taxon>
        <taxon>Naviculales</taxon>
        <taxon>Naviculaceae</taxon>
        <taxon>Fistulifera</taxon>
    </lineage>
</organism>
<reference evidence="2 3" key="1">
    <citation type="journal article" date="2015" name="Plant Cell">
        <title>Oil accumulation by the oleaginous diatom Fistulifera solaris as revealed by the genome and transcriptome.</title>
        <authorList>
            <person name="Tanaka T."/>
            <person name="Maeda Y."/>
            <person name="Veluchamy A."/>
            <person name="Tanaka M."/>
            <person name="Abida H."/>
            <person name="Marechal E."/>
            <person name="Bowler C."/>
            <person name="Muto M."/>
            <person name="Sunaga Y."/>
            <person name="Tanaka M."/>
            <person name="Yoshino T."/>
            <person name="Taniguchi T."/>
            <person name="Fukuda Y."/>
            <person name="Nemoto M."/>
            <person name="Matsumoto M."/>
            <person name="Wong P.S."/>
            <person name="Aburatani S."/>
            <person name="Fujibuchi W."/>
        </authorList>
    </citation>
    <scope>NUCLEOTIDE SEQUENCE [LARGE SCALE GENOMIC DNA]</scope>
    <source>
        <strain evidence="2 3">JPCC DA0580</strain>
    </source>
</reference>
<proteinExistence type="predicted"/>
<dbReference type="InterPro" id="IPR036871">
    <property type="entry name" value="PX_dom_sf"/>
</dbReference>
<comment type="caution">
    <text evidence="2">The sequence shown here is derived from an EMBL/GenBank/DDBJ whole genome shotgun (WGS) entry which is preliminary data.</text>
</comment>
<gene>
    <name evidence="2" type="ORF">FisN_14Hu331</name>
</gene>
<dbReference type="GO" id="GO:0035091">
    <property type="term" value="F:phosphatidylinositol binding"/>
    <property type="evidence" value="ECO:0007669"/>
    <property type="project" value="InterPro"/>
</dbReference>
<protein>
    <recommendedName>
        <fullName evidence="1">PX domain-containing protein</fullName>
    </recommendedName>
</protein>
<dbReference type="CDD" id="cd06093">
    <property type="entry name" value="PX_domain"/>
    <property type="match status" value="1"/>
</dbReference>
<dbReference type="InterPro" id="IPR001683">
    <property type="entry name" value="PX_dom"/>
</dbReference>
<evidence type="ECO:0000313" key="2">
    <source>
        <dbReference type="EMBL" id="GAX23496.1"/>
    </source>
</evidence>
<dbReference type="OrthoDB" id="5227681at2759"/>
<dbReference type="SUPFAM" id="SSF64268">
    <property type="entry name" value="PX domain"/>
    <property type="match status" value="1"/>
</dbReference>
<evidence type="ECO:0000313" key="3">
    <source>
        <dbReference type="Proteomes" id="UP000198406"/>
    </source>
</evidence>
<dbReference type="EMBL" id="BDSP01000202">
    <property type="protein sequence ID" value="GAX23496.1"/>
    <property type="molecule type" value="Genomic_DNA"/>
</dbReference>
<dbReference type="Gene3D" id="3.30.1520.10">
    <property type="entry name" value="Phox-like domain"/>
    <property type="match status" value="1"/>
</dbReference>
<dbReference type="InParanoid" id="A0A1Z5KBB6"/>
<name>A0A1Z5KBB6_FISSO</name>
<accession>A0A1Z5KBB6</accession>
<feature type="domain" description="PX" evidence="1">
    <location>
        <begin position="43"/>
        <end position="164"/>
    </location>
</feature>
<dbReference type="SMART" id="SM00312">
    <property type="entry name" value="PX"/>
    <property type="match status" value="1"/>
</dbReference>
<evidence type="ECO:0000259" key="1">
    <source>
        <dbReference type="PROSITE" id="PS50195"/>
    </source>
</evidence>
<dbReference type="Pfam" id="PF00787">
    <property type="entry name" value="PX"/>
    <property type="match status" value="1"/>
</dbReference>
<dbReference type="AlphaFoldDB" id="A0A1Z5KBB6"/>
<dbReference type="PROSITE" id="PS50195">
    <property type="entry name" value="PX"/>
    <property type="match status" value="1"/>
</dbReference>